<gene>
    <name evidence="3" type="ORF">CSUB_C0871</name>
    <name evidence="2" type="ORF">HGMM_F33G03C37</name>
    <name evidence="1" type="ORF">HGMM_F35E02C07</name>
</gene>
<dbReference type="KEGG" id="csu:CSUB_C0871"/>
<evidence type="ECO:0000313" key="1">
    <source>
        <dbReference type="EMBL" id="BAJ47844.1"/>
    </source>
</evidence>
<dbReference type="AlphaFoldDB" id="E6N6C5"/>
<name>E6N6C5_CALS0</name>
<protein>
    <submittedName>
        <fullName evidence="1">Uncharacterized protein</fullName>
    </submittedName>
</protein>
<dbReference type="Proteomes" id="UP000008120">
    <property type="component" value="Chromosome"/>
</dbReference>
<evidence type="ECO:0000313" key="2">
    <source>
        <dbReference type="EMBL" id="BAJ47925.1"/>
    </source>
</evidence>
<reference evidence="1 4" key="1">
    <citation type="journal article" date="2005" name="Environ. Microbiol.">
        <title>Genetic and functional properties of uncultivated thermophilic crenarchaeotes from a subsurface gold mine as revealed by analysis of genome fragments.</title>
        <authorList>
            <person name="Nunoura T."/>
            <person name="Hirayama H."/>
            <person name="Takami H."/>
            <person name="Oida H."/>
            <person name="Nishi S."/>
            <person name="Shimamura S."/>
            <person name="Suzuki Y."/>
            <person name="Inagaki F."/>
            <person name="Takai K."/>
            <person name="Nealson K.H."/>
            <person name="Horikoshi K."/>
        </authorList>
    </citation>
    <scope>NUCLEOTIDE SEQUENCE [LARGE SCALE GENOMIC DNA]</scope>
</reference>
<accession>E6N6C5</accession>
<dbReference type="EMBL" id="AP011848">
    <property type="protein sequence ID" value="BAJ47844.1"/>
    <property type="molecule type" value="Genomic_DNA"/>
</dbReference>
<sequence length="87" mass="9537">MKVFLRLESEIPPTLTKYGKIRLPPAVIPLLAGKGKTIEVTYAGDKHSLKLDRYGRATLPSSIAAQSRGKAKLVIEMRDGEVTLGFQ</sequence>
<dbReference type="EMBL" id="BA000048">
    <property type="protein sequence ID" value="BAJ50728.1"/>
    <property type="molecule type" value="Genomic_DNA"/>
</dbReference>
<proteinExistence type="predicted"/>
<reference evidence="1 4" key="2">
    <citation type="journal article" date="2011" name="Nucleic Acids Res.">
        <title>Insights into the evolution of Archaea and eukaryotic protein modifier systems revealed by the genome of a novel archaeal group.</title>
        <authorList>
            <person name="Nunoura T."/>
            <person name="Takaki Y."/>
            <person name="Kakuta J."/>
            <person name="Nishi S."/>
            <person name="Sugahara J."/>
            <person name="Kazama H."/>
            <person name="Chee G."/>
            <person name="Hattori M."/>
            <person name="Kanai A."/>
            <person name="Atomi H."/>
            <person name="Takai K."/>
            <person name="Takami H."/>
        </authorList>
    </citation>
    <scope>NUCLEOTIDE SEQUENCE [LARGE SCALE GENOMIC DNA]</scope>
</reference>
<evidence type="ECO:0000313" key="4">
    <source>
        <dbReference type="Proteomes" id="UP000008120"/>
    </source>
</evidence>
<dbReference type="EMBL" id="AP011849">
    <property type="protein sequence ID" value="BAJ47925.1"/>
    <property type="molecule type" value="Genomic_DNA"/>
</dbReference>
<organism evidence="1 4">
    <name type="scientific">Caldiarchaeum subterraneum</name>
    <dbReference type="NCBI Taxonomy" id="311458"/>
    <lineage>
        <taxon>Archaea</taxon>
        <taxon>Nitrososphaerota</taxon>
        <taxon>Candidatus Caldarchaeales</taxon>
        <taxon>Candidatus Caldarchaeaceae</taxon>
        <taxon>Candidatus Caldarchaeum</taxon>
    </lineage>
</organism>
<dbReference type="STRING" id="311458.CSUB_C0871"/>
<evidence type="ECO:0000313" key="3">
    <source>
        <dbReference type="EMBL" id="BAJ50728.1"/>
    </source>
</evidence>
<dbReference type="BioCyc" id="CCAL311458:G131R-883-MONOMER"/>